<dbReference type="InterPro" id="IPR039619">
    <property type="entry name" value="MAKR2/5"/>
</dbReference>
<keyword evidence="2" id="KW-0418">Kinase</keyword>
<gene>
    <name evidence="2" type="ORF">OIU79_008719</name>
</gene>
<name>A0A9Q0YWJ0_SALPP</name>
<comment type="caution">
    <text evidence="2">The sequence shown here is derived from an EMBL/GenBank/DDBJ whole genome shotgun (WGS) entry which is preliminary data.</text>
</comment>
<dbReference type="PANTHER" id="PTHR33929">
    <property type="entry name" value="MEMBRANE-ASSOCIATED KINASE REGULATOR 2-RELATED"/>
    <property type="match status" value="1"/>
</dbReference>
<dbReference type="AlphaFoldDB" id="A0A9Q0YWJ0"/>
<evidence type="ECO:0000256" key="1">
    <source>
        <dbReference type="SAM" id="MobiDB-lite"/>
    </source>
</evidence>
<accession>A0A9Q0YWJ0</accession>
<keyword evidence="2" id="KW-0808">Transferase</keyword>
<feature type="compositionally biased region" description="Basic and acidic residues" evidence="1">
    <location>
        <begin position="347"/>
        <end position="358"/>
    </location>
</feature>
<proteinExistence type="predicted"/>
<feature type="region of interest" description="Disordered" evidence="1">
    <location>
        <begin position="256"/>
        <end position="290"/>
    </location>
</feature>
<organism evidence="2 3">
    <name type="scientific">Salix purpurea</name>
    <name type="common">Purple osier willow</name>
    <dbReference type="NCBI Taxonomy" id="77065"/>
    <lineage>
        <taxon>Eukaryota</taxon>
        <taxon>Viridiplantae</taxon>
        <taxon>Streptophyta</taxon>
        <taxon>Embryophyta</taxon>
        <taxon>Tracheophyta</taxon>
        <taxon>Spermatophyta</taxon>
        <taxon>Magnoliopsida</taxon>
        <taxon>eudicotyledons</taxon>
        <taxon>Gunneridae</taxon>
        <taxon>Pentapetalae</taxon>
        <taxon>rosids</taxon>
        <taxon>fabids</taxon>
        <taxon>Malpighiales</taxon>
        <taxon>Salicaceae</taxon>
        <taxon>Saliceae</taxon>
        <taxon>Salix</taxon>
    </lineage>
</organism>
<dbReference type="OrthoDB" id="689803at2759"/>
<reference evidence="2" key="1">
    <citation type="submission" date="2022-11" db="EMBL/GenBank/DDBJ databases">
        <authorList>
            <person name="Hyden B.L."/>
            <person name="Feng K."/>
            <person name="Yates T."/>
            <person name="Jawdy S."/>
            <person name="Smart L.B."/>
            <person name="Muchero W."/>
        </authorList>
    </citation>
    <scope>NUCLEOTIDE SEQUENCE</scope>
    <source>
        <tissue evidence="2">Shoot tip</tissue>
    </source>
</reference>
<sequence length="447" mass="48767">MILSQVSVLRSLPDEGYRRRCGGGSAPHGNYNIDRNVKARWTHHRHRFATPYSPQLTPPSFTRSLKKIPSFYSHFPSFSLLKYWRGGGTAGGGGGCGGGDGNCNVRATKTVTAVSPNRAETDDENDNDDGPFFDLEFAVPDEEEEGGDGMKEKKGNNGADSEEENDAAEASDEVEDEDMDEEREIGFTLSSASSNDRSDLNLALSPSDDLFFKGRLVPIEPSSLEPNSKSSQFSVSILKSAVKFRVEEVPVMSLFTRDNSKSIKSSQKQNSTEESTASAAGVASSDEKQKFSKDVMQKYLQKVKPLYIRVSKRYGEKLKLSGQLSLGSGLKTPAAPPPSTVTQKTTTADKVEKEKESVEAPAVAKGSKTGEFAFWAERDDSLLQQHDGIQSAILHCKRSFNASRDSDSSVLSRSVSDPSHEKSIEIMSSRQIMKGKGLLMDPKKPGK</sequence>
<feature type="region of interest" description="Disordered" evidence="1">
    <location>
        <begin position="114"/>
        <end position="200"/>
    </location>
</feature>
<feature type="compositionally biased region" description="Acidic residues" evidence="1">
    <location>
        <begin position="160"/>
        <end position="183"/>
    </location>
</feature>
<reference evidence="2" key="2">
    <citation type="journal article" date="2023" name="Int. J. Mol. Sci.">
        <title>De Novo Assembly and Annotation of 11 Diverse Shrub Willow (Salix) Genomes Reveals Novel Gene Organization in Sex-Linked Regions.</title>
        <authorList>
            <person name="Hyden B."/>
            <person name="Feng K."/>
            <person name="Yates T.B."/>
            <person name="Jawdy S."/>
            <person name="Cereghino C."/>
            <person name="Smart L.B."/>
            <person name="Muchero W."/>
        </authorList>
    </citation>
    <scope>NUCLEOTIDE SEQUENCE</scope>
    <source>
        <tissue evidence="2">Shoot tip</tissue>
    </source>
</reference>
<dbReference type="Proteomes" id="UP001151532">
    <property type="component" value="Chromosome 1"/>
</dbReference>
<keyword evidence="3" id="KW-1185">Reference proteome</keyword>
<evidence type="ECO:0000313" key="3">
    <source>
        <dbReference type="Proteomes" id="UP001151532"/>
    </source>
</evidence>
<feature type="compositionally biased region" description="Acidic residues" evidence="1">
    <location>
        <begin position="121"/>
        <end position="131"/>
    </location>
</feature>
<feature type="region of interest" description="Disordered" evidence="1">
    <location>
        <begin position="325"/>
        <end position="364"/>
    </location>
</feature>
<protein>
    <submittedName>
        <fullName evidence="2">MEMBRANE-ASSOCIATED KINASE REGULATOR 2-RELATED</fullName>
    </submittedName>
</protein>
<dbReference type="GO" id="GO:0016301">
    <property type="term" value="F:kinase activity"/>
    <property type="evidence" value="ECO:0007669"/>
    <property type="project" value="UniProtKB-KW"/>
</dbReference>
<dbReference type="GO" id="GO:0005886">
    <property type="term" value="C:plasma membrane"/>
    <property type="evidence" value="ECO:0007669"/>
    <property type="project" value="InterPro"/>
</dbReference>
<dbReference type="PANTHER" id="PTHR33929:SF1">
    <property type="entry name" value="MEMBRANE-ASSOCIATED KINASE REGULATOR 2-RELATED"/>
    <property type="match status" value="1"/>
</dbReference>
<dbReference type="EMBL" id="JAPFFK010000015">
    <property type="protein sequence ID" value="KAJ6712558.1"/>
    <property type="molecule type" value="Genomic_DNA"/>
</dbReference>
<evidence type="ECO:0000313" key="2">
    <source>
        <dbReference type="EMBL" id="KAJ6712558.1"/>
    </source>
</evidence>